<comment type="function">
    <text evidence="1">Plant non-specific lipid-transfer proteins transfer phospholipids as well as galactolipids across membranes. May play a role in wax or cutin deposition in the cell walls of expanding epidermal cells and certain secretory tissues.</text>
</comment>
<protein>
    <recommendedName>
        <fullName evidence="1">Non-specific lipid-transfer protein</fullName>
    </recommendedName>
</protein>
<organism evidence="4 5">
    <name type="scientific">Canna indica</name>
    <name type="common">Indian-shot</name>
    <dbReference type="NCBI Taxonomy" id="4628"/>
    <lineage>
        <taxon>Eukaryota</taxon>
        <taxon>Viridiplantae</taxon>
        <taxon>Streptophyta</taxon>
        <taxon>Embryophyta</taxon>
        <taxon>Tracheophyta</taxon>
        <taxon>Spermatophyta</taxon>
        <taxon>Magnoliopsida</taxon>
        <taxon>Liliopsida</taxon>
        <taxon>Zingiberales</taxon>
        <taxon>Cannaceae</taxon>
        <taxon>Canna</taxon>
    </lineage>
</organism>
<evidence type="ECO:0000313" key="4">
    <source>
        <dbReference type="EMBL" id="WOL18638.1"/>
    </source>
</evidence>
<reference evidence="4 5" key="1">
    <citation type="submission" date="2023-10" db="EMBL/GenBank/DDBJ databases">
        <title>Chromosome-scale genome assembly provides insights into flower coloration mechanisms of Canna indica.</title>
        <authorList>
            <person name="Li C."/>
        </authorList>
    </citation>
    <scope>NUCLEOTIDE SEQUENCE [LARGE SCALE GENOMIC DNA]</scope>
    <source>
        <tissue evidence="4">Flower</tissue>
    </source>
</reference>
<keyword evidence="5" id="KW-1185">Reference proteome</keyword>
<dbReference type="GO" id="GO:0006869">
    <property type="term" value="P:lipid transport"/>
    <property type="evidence" value="ECO:0007669"/>
    <property type="project" value="InterPro"/>
</dbReference>
<dbReference type="SUPFAM" id="SSF47699">
    <property type="entry name" value="Bifunctional inhibitor/lipid-transfer protein/seed storage 2S albumin"/>
    <property type="match status" value="1"/>
</dbReference>
<dbReference type="Proteomes" id="UP001327560">
    <property type="component" value="Chromosome 9"/>
</dbReference>
<dbReference type="Pfam" id="PF00234">
    <property type="entry name" value="Tryp_alpha_amyl"/>
    <property type="match status" value="1"/>
</dbReference>
<dbReference type="Gene3D" id="1.10.110.10">
    <property type="entry name" value="Plant lipid-transfer and hydrophobic proteins"/>
    <property type="match status" value="1"/>
</dbReference>
<gene>
    <name evidence="4" type="ORF">Cni_G27435</name>
</gene>
<evidence type="ECO:0000256" key="1">
    <source>
        <dbReference type="RuleBase" id="RU000628"/>
    </source>
</evidence>
<keyword evidence="1" id="KW-0813">Transport</keyword>
<evidence type="ECO:0000256" key="2">
    <source>
        <dbReference type="SAM" id="SignalP"/>
    </source>
</evidence>
<dbReference type="PRINTS" id="PR00382">
    <property type="entry name" value="LIPIDTRNSFER"/>
</dbReference>
<dbReference type="InterPro" id="IPR036312">
    <property type="entry name" value="Bifun_inhib/LTP/seed_sf"/>
</dbReference>
<feature type="signal peptide" evidence="2">
    <location>
        <begin position="1"/>
        <end position="24"/>
    </location>
</feature>
<dbReference type="InterPro" id="IPR013785">
    <property type="entry name" value="Aldolase_TIM"/>
</dbReference>
<sequence>MARSGALVVLVLAIALLAASQAAGAITCGQVASALRPCIPYVTGKGPLPAACCSGVKSLNTAAVTPADCRTACNCIKSTILAVVKGVQPRSLFGPPRQAPLLVGCDVRNMANDTLTVLSNKEVIAINQDPLGVQAKKVRT</sequence>
<dbReference type="Gene3D" id="3.20.20.70">
    <property type="entry name" value="Aldolase class I"/>
    <property type="match status" value="1"/>
</dbReference>
<comment type="similarity">
    <text evidence="1">Belongs to the plant LTP family.</text>
</comment>
<evidence type="ECO:0000259" key="3">
    <source>
        <dbReference type="SMART" id="SM00499"/>
    </source>
</evidence>
<keyword evidence="1" id="KW-0446">Lipid-binding</keyword>
<accession>A0AAQ3L4X5</accession>
<dbReference type="GO" id="GO:0008289">
    <property type="term" value="F:lipid binding"/>
    <property type="evidence" value="ECO:0007669"/>
    <property type="project" value="UniProtKB-KW"/>
</dbReference>
<dbReference type="PANTHER" id="PTHR33076">
    <property type="entry name" value="NON-SPECIFIC LIPID-TRANSFER PROTEIN 2-RELATED"/>
    <property type="match status" value="1"/>
</dbReference>
<feature type="chain" id="PRO_5043019708" description="Non-specific lipid-transfer protein" evidence="2">
    <location>
        <begin position="25"/>
        <end position="140"/>
    </location>
</feature>
<dbReference type="InterPro" id="IPR016140">
    <property type="entry name" value="Bifunc_inhib/LTP/seed_store"/>
</dbReference>
<dbReference type="EMBL" id="CP136898">
    <property type="protein sequence ID" value="WOL18638.1"/>
    <property type="molecule type" value="Genomic_DNA"/>
</dbReference>
<dbReference type="InterPro" id="IPR000528">
    <property type="entry name" value="Plant_nsLTP"/>
</dbReference>
<proteinExistence type="inferred from homology"/>
<dbReference type="AlphaFoldDB" id="A0AAQ3L4X5"/>
<feature type="domain" description="Bifunctional inhibitor/plant lipid transfer protein/seed storage helical" evidence="3">
    <location>
        <begin position="28"/>
        <end position="114"/>
    </location>
</feature>
<keyword evidence="2" id="KW-0732">Signal</keyword>
<dbReference type="SMART" id="SM00499">
    <property type="entry name" value="AAI"/>
    <property type="match status" value="1"/>
</dbReference>
<dbReference type="CDD" id="cd01960">
    <property type="entry name" value="nsLTP1"/>
    <property type="match status" value="1"/>
</dbReference>
<evidence type="ECO:0000313" key="5">
    <source>
        <dbReference type="Proteomes" id="UP001327560"/>
    </source>
</evidence>
<name>A0AAQ3L4X5_9LILI</name>